<comment type="caution">
    <text evidence="8">The sequence shown here is derived from an EMBL/GenBank/DDBJ whole genome shotgun (WGS) entry which is preliminary data.</text>
</comment>
<dbReference type="SUPFAM" id="SSF53098">
    <property type="entry name" value="Ribonuclease H-like"/>
    <property type="match status" value="1"/>
</dbReference>
<keyword evidence="4" id="KW-0378">Hydrolase</keyword>
<keyword evidence="6" id="KW-0539">Nucleus</keyword>
<dbReference type="Proteomes" id="UP001054837">
    <property type="component" value="Unassembled WGS sequence"/>
</dbReference>
<dbReference type="FunFam" id="3.30.420.10:FF:000019">
    <property type="entry name" value="RNA exonuclease NEF-sp"/>
    <property type="match status" value="1"/>
</dbReference>
<evidence type="ECO:0000256" key="6">
    <source>
        <dbReference type="ARBA" id="ARBA00023242"/>
    </source>
</evidence>
<evidence type="ECO:0000256" key="4">
    <source>
        <dbReference type="ARBA" id="ARBA00022801"/>
    </source>
</evidence>
<dbReference type="SMART" id="SM00479">
    <property type="entry name" value="EXOIII"/>
    <property type="match status" value="1"/>
</dbReference>
<dbReference type="GO" id="GO:0003676">
    <property type="term" value="F:nucleic acid binding"/>
    <property type="evidence" value="ECO:0007669"/>
    <property type="project" value="InterPro"/>
</dbReference>
<dbReference type="EMBL" id="BPLQ01005230">
    <property type="protein sequence ID" value="GIY13404.1"/>
    <property type="molecule type" value="Genomic_DNA"/>
</dbReference>
<dbReference type="Gene3D" id="3.30.420.10">
    <property type="entry name" value="Ribonuclease H-like superfamily/Ribonuclease H"/>
    <property type="match status" value="1"/>
</dbReference>
<dbReference type="PANTHER" id="PTHR12801">
    <property type="entry name" value="RNA EXONUCLEASE REXO1 / RECO3 FAMILY MEMBER-RELATED"/>
    <property type="match status" value="1"/>
</dbReference>
<accession>A0AAV4QYJ5</accession>
<dbReference type="InterPro" id="IPR036397">
    <property type="entry name" value="RNaseH_sf"/>
</dbReference>
<feature type="domain" description="Exonuclease" evidence="7">
    <location>
        <begin position="266"/>
        <end position="426"/>
    </location>
</feature>
<evidence type="ECO:0000256" key="3">
    <source>
        <dbReference type="ARBA" id="ARBA00022722"/>
    </source>
</evidence>
<dbReference type="InterPro" id="IPR013520">
    <property type="entry name" value="Ribonucl_H"/>
</dbReference>
<comment type="similarity">
    <text evidence="2">Belongs to the REXO1/REXO3 family.</text>
</comment>
<evidence type="ECO:0000256" key="5">
    <source>
        <dbReference type="ARBA" id="ARBA00022839"/>
    </source>
</evidence>
<evidence type="ECO:0000259" key="7">
    <source>
        <dbReference type="SMART" id="SM00479"/>
    </source>
</evidence>
<dbReference type="CDD" id="cd06145">
    <property type="entry name" value="REX1_like"/>
    <property type="match status" value="1"/>
</dbReference>
<protein>
    <submittedName>
        <fullName evidence="8">RNA exonuclease 5</fullName>
    </submittedName>
</protein>
<dbReference type="GO" id="GO:0004527">
    <property type="term" value="F:exonuclease activity"/>
    <property type="evidence" value="ECO:0007669"/>
    <property type="project" value="UniProtKB-KW"/>
</dbReference>
<organism evidence="8 9">
    <name type="scientific">Caerostris darwini</name>
    <dbReference type="NCBI Taxonomy" id="1538125"/>
    <lineage>
        <taxon>Eukaryota</taxon>
        <taxon>Metazoa</taxon>
        <taxon>Ecdysozoa</taxon>
        <taxon>Arthropoda</taxon>
        <taxon>Chelicerata</taxon>
        <taxon>Arachnida</taxon>
        <taxon>Araneae</taxon>
        <taxon>Araneomorphae</taxon>
        <taxon>Entelegynae</taxon>
        <taxon>Araneoidea</taxon>
        <taxon>Araneidae</taxon>
        <taxon>Caerostris</taxon>
    </lineage>
</organism>
<dbReference type="InterPro" id="IPR047021">
    <property type="entry name" value="REXO1/3/4-like"/>
</dbReference>
<keyword evidence="3" id="KW-0540">Nuclease</keyword>
<proteinExistence type="inferred from homology"/>
<evidence type="ECO:0000256" key="1">
    <source>
        <dbReference type="ARBA" id="ARBA00004123"/>
    </source>
</evidence>
<dbReference type="InterPro" id="IPR012337">
    <property type="entry name" value="RNaseH-like_sf"/>
</dbReference>
<name>A0AAV4QYJ5_9ARAC</name>
<evidence type="ECO:0000313" key="8">
    <source>
        <dbReference type="EMBL" id="GIY13404.1"/>
    </source>
</evidence>
<dbReference type="AlphaFoldDB" id="A0AAV4QYJ5"/>
<keyword evidence="9" id="KW-1185">Reference proteome</keyword>
<dbReference type="Pfam" id="PF00929">
    <property type="entry name" value="RNase_T"/>
    <property type="match status" value="1"/>
</dbReference>
<comment type="subcellular location">
    <subcellularLocation>
        <location evidence="1">Nucleus</location>
    </subcellularLocation>
</comment>
<reference evidence="8 9" key="1">
    <citation type="submission" date="2021-06" db="EMBL/GenBank/DDBJ databases">
        <title>Caerostris darwini draft genome.</title>
        <authorList>
            <person name="Kono N."/>
            <person name="Arakawa K."/>
        </authorList>
    </citation>
    <scope>NUCLEOTIDE SEQUENCE [LARGE SCALE GENOMIC DNA]</scope>
</reference>
<sequence length="629" mass="71278">MNSDPNKLTTWDIRKDQQFQAQKRKFETLFKKLDEDQNMSIFKKKKPENSFREKTCNSLAEQLLKLVKKPDVDVSFYLSFGGLKAQLDLKNLRTDKPVEPLFVEDVYQLLLKSVIGNRSPYPLNWAVLEQPQKISKTILLVIEDLTKSDIIENISKLNNVSDVFSAVVEILSSNTPFATELSTLHSITDFHIQSKDTYSSMFPQEKQTRIDASQNFKSSSKLHLMLSPIQMIMENYPFPAKVFQYSEDKGYVFTKNSYSFVTADSPLFALDCEMCRSVKDPKDLTRIAVVNENLEVVYETLVKPEAQIIDYMTKYSGITKEMLTDVNVKLSDVQKKLQTLLPPDAILCGQSLNCDLHALKMIHPYVIDTSIIFNTSGIRGKKVSLKNLALTYLNEVIQNNKKGHNPIEDAITAMKLVQLKLQNTIEFGDACLKNKSKSNLEASKINLTHTTSSIQNSPEKNNNEALIIKNTSRKNEGASSIINDDLEKSDGKASEVKVISNSKKIDDGFFSKVTKFSKKTCLIGNEKSLSQYDDNMLNDKVLKLEKSNREKIAKAVKKQIENNDLIISHLNFELTCEEDSIEKLNSILGQIYEACPDKTMFMVLVPGVDEKKCSDIKNGLFMTVLKKIN</sequence>
<evidence type="ECO:0000256" key="2">
    <source>
        <dbReference type="ARBA" id="ARBA00006357"/>
    </source>
</evidence>
<gene>
    <name evidence="8" type="primary">REXO5</name>
    <name evidence="8" type="ORF">CDAR_560921</name>
</gene>
<dbReference type="InterPro" id="IPR034922">
    <property type="entry name" value="REX1-like_exo"/>
</dbReference>
<evidence type="ECO:0000313" key="9">
    <source>
        <dbReference type="Proteomes" id="UP001054837"/>
    </source>
</evidence>
<keyword evidence="5 8" id="KW-0269">Exonuclease</keyword>
<dbReference type="GO" id="GO:0005634">
    <property type="term" value="C:nucleus"/>
    <property type="evidence" value="ECO:0007669"/>
    <property type="project" value="UniProtKB-SubCell"/>
</dbReference>
<dbReference type="PANTHER" id="PTHR12801:SF82">
    <property type="entry name" value="RNA EXONUCLEASE 5"/>
    <property type="match status" value="1"/>
</dbReference>